<sequence length="107" mass="11722">MFRFLFRLAAMVSLSVAVIMAVLDATRSVAASQLVTTPLKTSWNAVSPDTLGAAEMFVRERINPLLWDTAVNWVLALPGFAVFAGLALLLYAIGYRRERTVARYATG</sequence>
<organism evidence="3 5">
    <name type="scientific">Aquamicrobium defluvii</name>
    <dbReference type="NCBI Taxonomy" id="69279"/>
    <lineage>
        <taxon>Bacteria</taxon>
        <taxon>Pseudomonadati</taxon>
        <taxon>Pseudomonadota</taxon>
        <taxon>Alphaproteobacteria</taxon>
        <taxon>Hyphomicrobiales</taxon>
        <taxon>Phyllobacteriaceae</taxon>
        <taxon>Aquamicrobium</taxon>
    </lineage>
</organism>
<keyword evidence="6" id="KW-1185">Reference proteome</keyword>
<keyword evidence="2" id="KW-0732">Signal</keyword>
<dbReference type="Proteomes" id="UP000019849">
    <property type="component" value="Unassembled WGS sequence"/>
</dbReference>
<feature type="chain" id="PRO_5044537786" evidence="2">
    <location>
        <begin position="31"/>
        <end position="107"/>
    </location>
</feature>
<keyword evidence="1" id="KW-0812">Transmembrane</keyword>
<dbReference type="OrthoDB" id="7679120at2"/>
<evidence type="ECO:0000256" key="1">
    <source>
        <dbReference type="SAM" id="Phobius"/>
    </source>
</evidence>
<evidence type="ECO:0000313" key="5">
    <source>
        <dbReference type="Proteomes" id="UP000019849"/>
    </source>
</evidence>
<keyword evidence="1" id="KW-1133">Transmembrane helix</keyword>
<proteinExistence type="predicted"/>
<reference evidence="4 6" key="2">
    <citation type="submission" date="2019-03" db="EMBL/GenBank/DDBJ databases">
        <title>Genomic Encyclopedia of Type Strains, Phase IV (KMG-IV): sequencing the most valuable type-strain genomes for metagenomic binning, comparative biology and taxonomic classification.</title>
        <authorList>
            <person name="Goeker M."/>
        </authorList>
    </citation>
    <scope>NUCLEOTIDE SEQUENCE [LARGE SCALE GENOMIC DNA]</scope>
    <source>
        <strain evidence="4 6">DSM 11603</strain>
    </source>
</reference>
<evidence type="ECO:0000256" key="2">
    <source>
        <dbReference type="SAM" id="SignalP"/>
    </source>
</evidence>
<dbReference type="EMBL" id="JENY01000006">
    <property type="protein sequence ID" value="EXL09638.1"/>
    <property type="molecule type" value="Genomic_DNA"/>
</dbReference>
<dbReference type="RefSeq" id="WP_035024517.1">
    <property type="nucleotide sequence ID" value="NZ_KK073880.1"/>
</dbReference>
<name>A0A011UUS8_9HYPH</name>
<comment type="caution">
    <text evidence="3">The sequence shown here is derived from an EMBL/GenBank/DDBJ whole genome shotgun (WGS) entry which is preliminary data.</text>
</comment>
<dbReference type="HOGENOM" id="CLU_168239_0_0_5"/>
<accession>A0A011UUS8</accession>
<dbReference type="PATRIC" id="fig|69279.3.peg.1191"/>
<dbReference type="AlphaFoldDB" id="A0A011UUS8"/>
<dbReference type="Proteomes" id="UP000294958">
    <property type="component" value="Unassembled WGS sequence"/>
</dbReference>
<evidence type="ECO:0000313" key="4">
    <source>
        <dbReference type="EMBL" id="TDR36874.1"/>
    </source>
</evidence>
<feature type="signal peptide" evidence="2">
    <location>
        <begin position="1"/>
        <end position="30"/>
    </location>
</feature>
<keyword evidence="1" id="KW-0472">Membrane</keyword>
<reference evidence="3 5" key="1">
    <citation type="submission" date="2014-02" db="EMBL/GenBank/DDBJ databases">
        <title>Aquamicrobium defluvii Genome sequencing.</title>
        <authorList>
            <person name="Wang X."/>
        </authorList>
    </citation>
    <scope>NUCLEOTIDE SEQUENCE [LARGE SCALE GENOMIC DNA]</scope>
    <source>
        <strain evidence="3 5">W13Z1</strain>
    </source>
</reference>
<dbReference type="STRING" id="69279.BG36_21290"/>
<protein>
    <submittedName>
        <fullName evidence="3">Signal peptide protein</fullName>
    </submittedName>
</protein>
<evidence type="ECO:0000313" key="6">
    <source>
        <dbReference type="Proteomes" id="UP000294958"/>
    </source>
</evidence>
<evidence type="ECO:0000313" key="3">
    <source>
        <dbReference type="EMBL" id="EXL09638.1"/>
    </source>
</evidence>
<gene>
    <name evidence="3" type="ORF">BG36_21290</name>
    <name evidence="4" type="ORF">DES43_104200</name>
</gene>
<feature type="transmembrane region" description="Helical" evidence="1">
    <location>
        <begin position="73"/>
        <end position="93"/>
    </location>
</feature>
<dbReference type="EMBL" id="SNZF01000004">
    <property type="protein sequence ID" value="TDR36874.1"/>
    <property type="molecule type" value="Genomic_DNA"/>
</dbReference>
<dbReference type="eggNOG" id="ENOG50333R3">
    <property type="taxonomic scope" value="Bacteria"/>
</dbReference>